<dbReference type="InterPro" id="IPR052384">
    <property type="entry name" value="TMTC_O-mannosyltransferase"/>
</dbReference>
<sequence length="525" mass="59558">MSLLVSLAWLVGFGMILLAARFYWMGNKPPNFSNSDNPAADSPHLLTRALTFLYLPAVNAWLLLCPDKLSFDWSMDAIPLLRSIVDWRNLQSVLFYSGFALLSWDSNSPKRNGYHKPLKTQQKPLPATENVVIFSLGLLVLPFIPATNLFFYVGFVVAERVLYIPSMGFCLLVTVALRSMFVRCRARRSRAFLLSCAACLVLLYSLKTVRRNQDWQSEEMLYKSGIAVNPAKAWGNLGNVLKNQGKMAEAEKAYRNALYYRGNMADMLYNLGLLLQESERFSEALHYYKLAIGSRPTLASAYLNVGIILVSQGNIEEAKRTFHTCADIPDENLKDPHAHKSSVTSCLYNLGKLLHEQGQHEEALSIYKEAVQKMPRQFAPQSLYNMMGEAYMRLNNLEEAGHWYRESLKAKPDHIPAHLTYGKLLSIMGQKSEAEHYFLKAIELDPARGNCYMHYGQFLLEEQASLNEAAERYYGKAADLRPDLKEAESNYLRALQLKPDDLITQSNLHKLWNVMQKQGLRASGT</sequence>
<feature type="transmembrane region" description="Helical" evidence="14">
    <location>
        <begin position="189"/>
        <end position="206"/>
    </location>
</feature>
<keyword evidence="9 13" id="KW-0802">TPR repeat</keyword>
<evidence type="ECO:0000256" key="9">
    <source>
        <dbReference type="ARBA" id="ARBA00022803"/>
    </source>
</evidence>
<evidence type="ECO:0000256" key="11">
    <source>
        <dbReference type="ARBA" id="ARBA00022989"/>
    </source>
</evidence>
<protein>
    <recommendedName>
        <fullName evidence="5">dolichyl-phosphate-mannose--protein mannosyltransferase</fullName>
        <ecNumber evidence="5">2.4.1.109</ecNumber>
    </recommendedName>
</protein>
<keyword evidence="12 14" id="KW-0472">Membrane</keyword>
<keyword evidence="7 14" id="KW-0812">Transmembrane</keyword>
<dbReference type="Pfam" id="PF13181">
    <property type="entry name" value="TPR_8"/>
    <property type="match status" value="2"/>
</dbReference>
<accession>A0ABQ8MRL2</accession>
<dbReference type="InterPro" id="IPR013618">
    <property type="entry name" value="TMTC_DUF1736"/>
</dbReference>
<keyword evidence="11 14" id="KW-1133">Transmembrane helix</keyword>
<evidence type="ECO:0000256" key="14">
    <source>
        <dbReference type="SAM" id="Phobius"/>
    </source>
</evidence>
<feature type="repeat" description="TPR" evidence="13">
    <location>
        <begin position="299"/>
        <end position="332"/>
    </location>
</feature>
<keyword evidence="6" id="KW-0808">Transferase</keyword>
<evidence type="ECO:0000256" key="7">
    <source>
        <dbReference type="ARBA" id="ARBA00022692"/>
    </source>
</evidence>
<evidence type="ECO:0000256" key="3">
    <source>
        <dbReference type="ARBA" id="ARBA00004922"/>
    </source>
</evidence>
<keyword evidence="10" id="KW-0256">Endoplasmic reticulum</keyword>
<dbReference type="Pfam" id="PF08409">
    <property type="entry name" value="TMTC_DUF1736"/>
    <property type="match status" value="1"/>
</dbReference>
<feature type="domain" description="DUF1736" evidence="15">
    <location>
        <begin position="27"/>
        <end position="99"/>
    </location>
</feature>
<organism evidence="16 17">
    <name type="scientific">Labeo rohita</name>
    <name type="common">Indian major carp</name>
    <name type="synonym">Cyprinus rohita</name>
    <dbReference type="NCBI Taxonomy" id="84645"/>
    <lineage>
        <taxon>Eukaryota</taxon>
        <taxon>Metazoa</taxon>
        <taxon>Chordata</taxon>
        <taxon>Craniata</taxon>
        <taxon>Vertebrata</taxon>
        <taxon>Euteleostomi</taxon>
        <taxon>Actinopterygii</taxon>
        <taxon>Neopterygii</taxon>
        <taxon>Teleostei</taxon>
        <taxon>Ostariophysi</taxon>
        <taxon>Cypriniformes</taxon>
        <taxon>Cyprinidae</taxon>
        <taxon>Labeoninae</taxon>
        <taxon>Labeonini</taxon>
        <taxon>Labeo</taxon>
    </lineage>
</organism>
<dbReference type="PANTHER" id="PTHR44216:SF3">
    <property type="entry name" value="PROTEIN O-MANNOSYL-TRANSFERASE TMTC2"/>
    <property type="match status" value="1"/>
</dbReference>
<feature type="transmembrane region" description="Helical" evidence="14">
    <location>
        <begin position="125"/>
        <end position="144"/>
    </location>
</feature>
<evidence type="ECO:0000313" key="16">
    <source>
        <dbReference type="EMBL" id="KAI2665478.1"/>
    </source>
</evidence>
<feature type="repeat" description="TPR" evidence="13">
    <location>
        <begin position="344"/>
        <end position="377"/>
    </location>
</feature>
<dbReference type="PROSITE" id="PS50005">
    <property type="entry name" value="TPR"/>
    <property type="match status" value="6"/>
</dbReference>
<keyword evidence="17" id="KW-1185">Reference proteome</keyword>
<dbReference type="EC" id="2.4.1.109" evidence="5"/>
<evidence type="ECO:0000256" key="12">
    <source>
        <dbReference type="ARBA" id="ARBA00023136"/>
    </source>
</evidence>
<evidence type="ECO:0000259" key="15">
    <source>
        <dbReference type="Pfam" id="PF08409"/>
    </source>
</evidence>
<evidence type="ECO:0000256" key="5">
    <source>
        <dbReference type="ARBA" id="ARBA00012839"/>
    </source>
</evidence>
<comment type="pathway">
    <text evidence="3">Protein modification; protein glycosylation.</text>
</comment>
<dbReference type="Pfam" id="PF13424">
    <property type="entry name" value="TPR_12"/>
    <property type="match status" value="2"/>
</dbReference>
<feature type="transmembrane region" description="Helical" evidence="14">
    <location>
        <begin position="6"/>
        <end position="24"/>
    </location>
</feature>
<keyword evidence="8" id="KW-0677">Repeat</keyword>
<evidence type="ECO:0000256" key="10">
    <source>
        <dbReference type="ARBA" id="ARBA00022824"/>
    </source>
</evidence>
<feature type="repeat" description="TPR" evidence="13">
    <location>
        <begin position="231"/>
        <end position="264"/>
    </location>
</feature>
<dbReference type="SUPFAM" id="SSF48452">
    <property type="entry name" value="TPR-like"/>
    <property type="match status" value="2"/>
</dbReference>
<comment type="subcellular location">
    <subcellularLocation>
        <location evidence="2">Endoplasmic reticulum</location>
    </subcellularLocation>
    <subcellularLocation>
        <location evidence="1">Membrane</location>
        <topology evidence="1">Multi-pass membrane protein</topology>
    </subcellularLocation>
</comment>
<feature type="repeat" description="TPR" evidence="13">
    <location>
        <begin position="265"/>
        <end position="298"/>
    </location>
</feature>
<dbReference type="PANTHER" id="PTHR44216">
    <property type="entry name" value="PROTEIN O-MANNOSYL-TRANSFERASE TMTC2"/>
    <property type="match status" value="1"/>
</dbReference>
<evidence type="ECO:0000256" key="8">
    <source>
        <dbReference type="ARBA" id="ARBA00022737"/>
    </source>
</evidence>
<dbReference type="PROSITE" id="PS50293">
    <property type="entry name" value="TPR_REGION"/>
    <property type="match status" value="1"/>
</dbReference>
<dbReference type="Gene3D" id="1.25.40.10">
    <property type="entry name" value="Tetratricopeptide repeat domain"/>
    <property type="match status" value="1"/>
</dbReference>
<gene>
    <name evidence="16" type="ORF">H4Q32_021783</name>
</gene>
<evidence type="ECO:0000256" key="4">
    <source>
        <dbReference type="ARBA" id="ARBA00007882"/>
    </source>
</evidence>
<dbReference type="InterPro" id="IPR011990">
    <property type="entry name" value="TPR-like_helical_dom_sf"/>
</dbReference>
<evidence type="ECO:0000256" key="2">
    <source>
        <dbReference type="ARBA" id="ARBA00004240"/>
    </source>
</evidence>
<reference evidence="16 17" key="1">
    <citation type="submission" date="2022-01" db="EMBL/GenBank/DDBJ databases">
        <title>A high-quality chromosome-level genome assembly of rohu carp, Labeo rohita.</title>
        <authorList>
            <person name="Arick M.A. II"/>
            <person name="Hsu C.-Y."/>
            <person name="Magbanua Z."/>
            <person name="Pechanova O."/>
            <person name="Grover C."/>
            <person name="Miller E."/>
            <person name="Thrash A."/>
            <person name="Ezzel L."/>
            <person name="Alam S."/>
            <person name="Benzie J."/>
            <person name="Hamilton M."/>
            <person name="Karsi A."/>
            <person name="Lawrence M.L."/>
            <person name="Peterson D.G."/>
        </authorList>
    </citation>
    <scope>NUCLEOTIDE SEQUENCE [LARGE SCALE GENOMIC DNA]</scope>
    <source>
        <strain evidence="17">BAU-BD-2019</strain>
        <tissue evidence="16">Blood</tissue>
    </source>
</reference>
<dbReference type="SMART" id="SM00028">
    <property type="entry name" value="TPR"/>
    <property type="match status" value="7"/>
</dbReference>
<feature type="transmembrane region" description="Helical" evidence="14">
    <location>
        <begin position="45"/>
        <end position="64"/>
    </location>
</feature>
<dbReference type="InterPro" id="IPR019734">
    <property type="entry name" value="TPR_rpt"/>
</dbReference>
<comment type="similarity">
    <text evidence="4">Belongs to the TMTC family.</text>
</comment>
<name>A0ABQ8MRL2_LABRO</name>
<evidence type="ECO:0000256" key="6">
    <source>
        <dbReference type="ARBA" id="ARBA00022679"/>
    </source>
</evidence>
<feature type="repeat" description="TPR" evidence="13">
    <location>
        <begin position="381"/>
        <end position="414"/>
    </location>
</feature>
<comment type="caution">
    <text evidence="16">The sequence shown here is derived from an EMBL/GenBank/DDBJ whole genome shotgun (WGS) entry which is preliminary data.</text>
</comment>
<dbReference type="EMBL" id="JACTAM010000004">
    <property type="protein sequence ID" value="KAI2665478.1"/>
    <property type="molecule type" value="Genomic_DNA"/>
</dbReference>
<dbReference type="Proteomes" id="UP000830375">
    <property type="component" value="Unassembled WGS sequence"/>
</dbReference>
<evidence type="ECO:0000256" key="1">
    <source>
        <dbReference type="ARBA" id="ARBA00004141"/>
    </source>
</evidence>
<evidence type="ECO:0000256" key="13">
    <source>
        <dbReference type="PROSITE-ProRule" id="PRU00339"/>
    </source>
</evidence>
<evidence type="ECO:0000313" key="17">
    <source>
        <dbReference type="Proteomes" id="UP000830375"/>
    </source>
</evidence>
<feature type="transmembrane region" description="Helical" evidence="14">
    <location>
        <begin position="150"/>
        <end position="177"/>
    </location>
</feature>
<proteinExistence type="inferred from homology"/>
<feature type="repeat" description="TPR" evidence="13">
    <location>
        <begin position="415"/>
        <end position="448"/>
    </location>
</feature>